<dbReference type="SUPFAM" id="SSF51395">
    <property type="entry name" value="FMN-linked oxidoreductases"/>
    <property type="match status" value="1"/>
</dbReference>
<evidence type="ECO:0000313" key="15">
    <source>
        <dbReference type="EMBL" id="OGE65845.1"/>
    </source>
</evidence>
<feature type="active site" description="Proton donor" evidence="12">
    <location>
        <position position="103"/>
    </location>
</feature>
<evidence type="ECO:0000256" key="2">
    <source>
        <dbReference type="ARBA" id="ARBA00022555"/>
    </source>
</evidence>
<dbReference type="Gene3D" id="1.10.1200.80">
    <property type="entry name" value="Putative flavin oxidoreducatase, domain 2"/>
    <property type="match status" value="1"/>
</dbReference>
<evidence type="ECO:0000256" key="11">
    <source>
        <dbReference type="PIRNR" id="PIRNR006621"/>
    </source>
</evidence>
<dbReference type="Pfam" id="PF01207">
    <property type="entry name" value="Dus"/>
    <property type="match status" value="1"/>
</dbReference>
<dbReference type="CDD" id="cd02801">
    <property type="entry name" value="DUS_like_FMN"/>
    <property type="match status" value="1"/>
</dbReference>
<dbReference type="GO" id="GO:0050660">
    <property type="term" value="F:flavin adenine dinucleotide binding"/>
    <property type="evidence" value="ECO:0007669"/>
    <property type="project" value="InterPro"/>
</dbReference>
<evidence type="ECO:0000256" key="13">
    <source>
        <dbReference type="PIRSR" id="PIRSR006621-2"/>
    </source>
</evidence>
<evidence type="ECO:0000256" key="7">
    <source>
        <dbReference type="ARBA" id="ARBA00022884"/>
    </source>
</evidence>
<gene>
    <name evidence="15" type="ORF">A3B49_03230</name>
</gene>
<proteinExistence type="inferred from homology"/>
<evidence type="ECO:0000256" key="10">
    <source>
        <dbReference type="ARBA" id="ARBA00048802"/>
    </source>
</evidence>
<comment type="cofactor">
    <cofactor evidence="11 13">
        <name>FMN</name>
        <dbReference type="ChEBI" id="CHEBI:58210"/>
    </cofactor>
</comment>
<evidence type="ECO:0000259" key="14">
    <source>
        <dbReference type="Pfam" id="PF01207"/>
    </source>
</evidence>
<keyword evidence="8 11" id="KW-0560">Oxidoreductase</keyword>
<organism evidence="15 16">
    <name type="scientific">Candidatus Daviesbacteria bacterium RIFCSPLOWO2_01_FULL_40_24</name>
    <dbReference type="NCBI Taxonomy" id="1797787"/>
    <lineage>
        <taxon>Bacteria</taxon>
        <taxon>Candidatus Daviesiibacteriota</taxon>
    </lineage>
</organism>
<comment type="function">
    <text evidence="1 11">Catalyzes the synthesis of 5,6-dihydrouridine (D), a modified base found in the D-loop of most tRNAs, via the reduction of the C5-C6 double bond in target uridines.</text>
</comment>
<dbReference type="InterPro" id="IPR013785">
    <property type="entry name" value="Aldolase_TIM"/>
</dbReference>
<dbReference type="AlphaFoldDB" id="A0A1F5MKG5"/>
<accession>A0A1F5MKG5</accession>
<dbReference type="Proteomes" id="UP000178017">
    <property type="component" value="Unassembled WGS sequence"/>
</dbReference>
<dbReference type="InterPro" id="IPR035587">
    <property type="entry name" value="DUS-like_FMN-bd"/>
</dbReference>
<dbReference type="PANTHER" id="PTHR11082:SF25">
    <property type="entry name" value="DUS-LIKE FMN-BINDING DOMAIN-CONTAINING PROTEIN"/>
    <property type="match status" value="1"/>
</dbReference>
<protein>
    <recommendedName>
        <fullName evidence="11">tRNA-dihydrouridine synthase</fullName>
        <ecNumber evidence="11">1.3.1.-</ecNumber>
    </recommendedName>
</protein>
<comment type="caution">
    <text evidence="15">The sequence shown here is derived from an EMBL/GenBank/DDBJ whole genome shotgun (WGS) entry which is preliminary data.</text>
</comment>
<keyword evidence="2" id="KW-0820">tRNA-binding</keyword>
<dbReference type="Gene3D" id="3.20.20.70">
    <property type="entry name" value="Aldolase class I"/>
    <property type="match status" value="1"/>
</dbReference>
<evidence type="ECO:0000256" key="5">
    <source>
        <dbReference type="ARBA" id="ARBA00022694"/>
    </source>
</evidence>
<name>A0A1F5MKG5_9BACT</name>
<evidence type="ECO:0000256" key="6">
    <source>
        <dbReference type="ARBA" id="ARBA00022857"/>
    </source>
</evidence>
<dbReference type="EC" id="1.3.1.-" evidence="11"/>
<keyword evidence="3 11" id="KW-0285">Flavoprotein</keyword>
<comment type="catalytic activity">
    <reaction evidence="9">
        <text>a 5,6-dihydrouridine in tRNA + NADP(+) = a uridine in tRNA + NADPH + H(+)</text>
        <dbReference type="Rhea" id="RHEA:23624"/>
        <dbReference type="Rhea" id="RHEA-COMP:13339"/>
        <dbReference type="Rhea" id="RHEA-COMP:13887"/>
        <dbReference type="ChEBI" id="CHEBI:15378"/>
        <dbReference type="ChEBI" id="CHEBI:57783"/>
        <dbReference type="ChEBI" id="CHEBI:58349"/>
        <dbReference type="ChEBI" id="CHEBI:65315"/>
        <dbReference type="ChEBI" id="CHEBI:74443"/>
    </reaction>
</comment>
<comment type="similarity">
    <text evidence="11">Belongs to the dus family.</text>
</comment>
<dbReference type="GO" id="GO:0000049">
    <property type="term" value="F:tRNA binding"/>
    <property type="evidence" value="ECO:0007669"/>
    <property type="project" value="UniProtKB-KW"/>
</dbReference>
<dbReference type="EMBL" id="MFDO01000004">
    <property type="protein sequence ID" value="OGE65845.1"/>
    <property type="molecule type" value="Genomic_DNA"/>
</dbReference>
<feature type="domain" description="DUS-like FMN-binding" evidence="14">
    <location>
        <begin position="13"/>
        <end position="309"/>
    </location>
</feature>
<evidence type="ECO:0000313" key="16">
    <source>
        <dbReference type="Proteomes" id="UP000178017"/>
    </source>
</evidence>
<dbReference type="PANTHER" id="PTHR11082">
    <property type="entry name" value="TRNA-DIHYDROURIDINE SYNTHASE"/>
    <property type="match status" value="1"/>
</dbReference>
<keyword evidence="6" id="KW-0521">NADP</keyword>
<keyword evidence="4 11" id="KW-0288">FMN</keyword>
<feature type="binding site" evidence="13">
    <location>
        <position position="171"/>
    </location>
    <ligand>
        <name>FMN</name>
        <dbReference type="ChEBI" id="CHEBI:58210"/>
    </ligand>
</feature>
<feature type="binding site" evidence="13">
    <location>
        <begin position="231"/>
        <end position="232"/>
    </location>
    <ligand>
        <name>FMN</name>
        <dbReference type="ChEBI" id="CHEBI:58210"/>
    </ligand>
</feature>
<keyword evidence="13" id="KW-0547">Nucleotide-binding</keyword>
<evidence type="ECO:0000256" key="8">
    <source>
        <dbReference type="ARBA" id="ARBA00023002"/>
    </source>
</evidence>
<keyword evidence="7" id="KW-0694">RNA-binding</keyword>
<evidence type="ECO:0000256" key="9">
    <source>
        <dbReference type="ARBA" id="ARBA00048205"/>
    </source>
</evidence>
<dbReference type="InterPro" id="IPR024036">
    <property type="entry name" value="tRNA-dHydroUridine_Synthase_C"/>
</dbReference>
<reference evidence="15 16" key="1">
    <citation type="journal article" date="2016" name="Nat. Commun.">
        <title>Thousands of microbial genomes shed light on interconnected biogeochemical processes in an aquifer system.</title>
        <authorList>
            <person name="Anantharaman K."/>
            <person name="Brown C.T."/>
            <person name="Hug L.A."/>
            <person name="Sharon I."/>
            <person name="Castelle C.J."/>
            <person name="Probst A.J."/>
            <person name="Thomas B.C."/>
            <person name="Singh A."/>
            <person name="Wilkins M.J."/>
            <person name="Karaoz U."/>
            <person name="Brodie E.L."/>
            <person name="Williams K.H."/>
            <person name="Hubbard S.S."/>
            <person name="Banfield J.F."/>
        </authorList>
    </citation>
    <scope>NUCLEOTIDE SEQUENCE [LARGE SCALE GENOMIC DNA]</scope>
</reference>
<dbReference type="PIRSF" id="PIRSF006621">
    <property type="entry name" value="Dus"/>
    <property type="match status" value="1"/>
</dbReference>
<evidence type="ECO:0000256" key="12">
    <source>
        <dbReference type="PIRSR" id="PIRSR006621-1"/>
    </source>
</evidence>
<feature type="binding site" evidence="13">
    <location>
        <position position="143"/>
    </location>
    <ligand>
        <name>FMN</name>
        <dbReference type="ChEBI" id="CHEBI:58210"/>
    </ligand>
</feature>
<evidence type="ECO:0000256" key="3">
    <source>
        <dbReference type="ARBA" id="ARBA00022630"/>
    </source>
</evidence>
<feature type="binding site" evidence="13">
    <location>
        <position position="73"/>
    </location>
    <ligand>
        <name>FMN</name>
        <dbReference type="ChEBI" id="CHEBI:58210"/>
    </ligand>
</feature>
<comment type="catalytic activity">
    <reaction evidence="10">
        <text>a 5,6-dihydrouridine in tRNA + NAD(+) = a uridine in tRNA + NADH + H(+)</text>
        <dbReference type="Rhea" id="RHEA:54452"/>
        <dbReference type="Rhea" id="RHEA-COMP:13339"/>
        <dbReference type="Rhea" id="RHEA-COMP:13887"/>
        <dbReference type="ChEBI" id="CHEBI:15378"/>
        <dbReference type="ChEBI" id="CHEBI:57540"/>
        <dbReference type="ChEBI" id="CHEBI:57945"/>
        <dbReference type="ChEBI" id="CHEBI:65315"/>
        <dbReference type="ChEBI" id="CHEBI:74443"/>
    </reaction>
</comment>
<keyword evidence="5 11" id="KW-0819">tRNA processing</keyword>
<dbReference type="GO" id="GO:0017150">
    <property type="term" value="F:tRNA dihydrouridine synthase activity"/>
    <property type="evidence" value="ECO:0007669"/>
    <property type="project" value="InterPro"/>
</dbReference>
<dbReference type="InterPro" id="IPR001269">
    <property type="entry name" value="DUS_fam"/>
</dbReference>
<sequence>MNFWEKLKKPIFILAPMDGVTDTVFRQIVASVGKPDVMFTEFVPIDAILSPVQQMVLEKSLSFSEIERPIVAQIWGTDPDKFFAVAKLLSKLGFDGIDINMGCPDKSVIKKGACSALINNPRLASKIILATIKGANGLPVSVKTRIGFDEAQTKEWVKTLLQTPIAALTLHLRTISEMSKVPAHWDELTMVVKIKESLKSKALIIGNGDIKTLLDARDKYLKYKVDGIMIGRGIFENPYLFNESIDPSQVTPQQKISLLLKHLRLFEKTWGGSRNFELMKKFVKCYVNNFKGATDSRESLMKTTTLAELIGLVEAISVTIP</sequence>
<evidence type="ECO:0000256" key="1">
    <source>
        <dbReference type="ARBA" id="ARBA00002790"/>
    </source>
</evidence>
<evidence type="ECO:0000256" key="4">
    <source>
        <dbReference type="ARBA" id="ARBA00022643"/>
    </source>
</evidence>